<keyword evidence="5" id="KW-1185">Reference proteome</keyword>
<dbReference type="InterPro" id="IPR036052">
    <property type="entry name" value="TrpB-like_PALP_sf"/>
</dbReference>
<dbReference type="STRING" id="189381.GCA_900166615_01330"/>
<comment type="caution">
    <text evidence="4">The sequence shown here is derived from an EMBL/GenBank/DDBJ whole genome shotgun (WGS) entry which is preliminary data.</text>
</comment>
<evidence type="ECO:0000313" key="4">
    <source>
        <dbReference type="EMBL" id="KON84885.1"/>
    </source>
</evidence>
<dbReference type="Gene3D" id="3.40.50.1100">
    <property type="match status" value="2"/>
</dbReference>
<evidence type="ECO:0000256" key="1">
    <source>
        <dbReference type="ARBA" id="ARBA00001933"/>
    </source>
</evidence>
<name>A0A0M0G4V8_9BACI</name>
<dbReference type="SUPFAM" id="SSF53686">
    <property type="entry name" value="Tryptophan synthase beta subunit-like PLP-dependent enzymes"/>
    <property type="match status" value="1"/>
</dbReference>
<proteinExistence type="predicted"/>
<keyword evidence="2" id="KW-0663">Pyridoxal phosphate</keyword>
<gene>
    <name evidence="4" type="ORF">AF331_12850</name>
</gene>
<evidence type="ECO:0000259" key="3">
    <source>
        <dbReference type="Pfam" id="PF00291"/>
    </source>
</evidence>
<comment type="cofactor">
    <cofactor evidence="1">
        <name>pyridoxal 5'-phosphate</name>
        <dbReference type="ChEBI" id="CHEBI:597326"/>
    </cofactor>
</comment>
<evidence type="ECO:0000313" key="5">
    <source>
        <dbReference type="Proteomes" id="UP000037405"/>
    </source>
</evidence>
<dbReference type="GO" id="GO:1901605">
    <property type="term" value="P:alpha-amino acid metabolic process"/>
    <property type="evidence" value="ECO:0007669"/>
    <property type="project" value="UniProtKB-ARBA"/>
</dbReference>
<dbReference type="EMBL" id="LGUE01000004">
    <property type="protein sequence ID" value="KON84885.1"/>
    <property type="molecule type" value="Genomic_DNA"/>
</dbReference>
<dbReference type="Proteomes" id="UP000037405">
    <property type="component" value="Unassembled WGS sequence"/>
</dbReference>
<evidence type="ECO:0000256" key="2">
    <source>
        <dbReference type="ARBA" id="ARBA00022898"/>
    </source>
</evidence>
<protein>
    <submittedName>
        <fullName evidence="4">Pyridoxal-5'-phosphate-dependent protein</fullName>
    </submittedName>
</protein>
<dbReference type="AlphaFoldDB" id="A0A0M0G4V8"/>
<dbReference type="Pfam" id="PF00291">
    <property type="entry name" value="PALP"/>
    <property type="match status" value="1"/>
</dbReference>
<dbReference type="PATRIC" id="fig|189381.12.peg.2613"/>
<dbReference type="InterPro" id="IPR001926">
    <property type="entry name" value="TrpB-like_PALP"/>
</dbReference>
<accession>A0A0M0G4V8</accession>
<dbReference type="OrthoDB" id="9808024at2"/>
<sequence length="350" mass="38825">MVMTMVDLIGKTPLIQLKGNVNGLAPVYAKLEMYNPFGMKDRVAKQIILEAKRSGILKEGAPIIESSSGTLALGVALVGSYLGHEVHIITDPRIDSLTHTKLKALGATIHVVEKMGPTGGWQQARLNALYEMLEQHPDAFWPKQYENPQNPLAYHELADSVVDEIGNVDIVVGAVGSGGSLCGTAGRLKELNPDLKVVAVDAAGSSIFFQEDKPKRLQGGLGNSLQPKNVNYSIIDEVHWLNDEEAFNWTIELSRHEKIFAGNSSGSVYAVANWLSSHVDPSMKILCVFPDRGDRYYTTIYQEAFFTEHRLTPYSLNDQPEEVATIQNTEKWSYLNFKQWKCSNEEAVIY</sequence>
<reference evidence="5" key="1">
    <citation type="submission" date="2015-07" db="EMBL/GenBank/DDBJ databases">
        <title>Fjat-14235 jcm11544.</title>
        <authorList>
            <person name="Liu B."/>
            <person name="Wang J."/>
            <person name="Zhu Y."/>
            <person name="Liu G."/>
            <person name="Chen Q."/>
            <person name="Chen Z."/>
            <person name="Lan J."/>
            <person name="Che J."/>
            <person name="Ge C."/>
            <person name="Shi H."/>
            <person name="Pan Z."/>
            <person name="Liu X."/>
        </authorList>
    </citation>
    <scope>NUCLEOTIDE SEQUENCE [LARGE SCALE GENOMIC DNA]</scope>
    <source>
        <strain evidence="5">JCM 11544</strain>
    </source>
</reference>
<organism evidence="4 5">
    <name type="scientific">Rossellomorea marisflavi</name>
    <dbReference type="NCBI Taxonomy" id="189381"/>
    <lineage>
        <taxon>Bacteria</taxon>
        <taxon>Bacillati</taxon>
        <taxon>Bacillota</taxon>
        <taxon>Bacilli</taxon>
        <taxon>Bacillales</taxon>
        <taxon>Bacillaceae</taxon>
        <taxon>Rossellomorea</taxon>
    </lineage>
</organism>
<feature type="domain" description="Tryptophan synthase beta chain-like PALP" evidence="3">
    <location>
        <begin position="7"/>
        <end position="291"/>
    </location>
</feature>
<dbReference type="InterPro" id="IPR050214">
    <property type="entry name" value="Cys_Synth/Cystath_Beta-Synth"/>
</dbReference>
<dbReference type="CDD" id="cd01561">
    <property type="entry name" value="CBS_like"/>
    <property type="match status" value="1"/>
</dbReference>
<dbReference type="PANTHER" id="PTHR10314">
    <property type="entry name" value="CYSTATHIONINE BETA-SYNTHASE"/>
    <property type="match status" value="1"/>
</dbReference>